<dbReference type="PROSITE" id="PS00134">
    <property type="entry name" value="TRYPSIN_HIS"/>
    <property type="match status" value="1"/>
</dbReference>
<organism evidence="3 4">
    <name type="scientific">Fluviispira sanaruensis</name>
    <dbReference type="NCBI Taxonomy" id="2493639"/>
    <lineage>
        <taxon>Bacteria</taxon>
        <taxon>Pseudomonadati</taxon>
        <taxon>Bdellovibrionota</taxon>
        <taxon>Oligoflexia</taxon>
        <taxon>Silvanigrellales</taxon>
        <taxon>Silvanigrellaceae</taxon>
        <taxon>Fluviispira</taxon>
    </lineage>
</organism>
<keyword evidence="1" id="KW-0720">Serine protease</keyword>
<sequence length="361" mass="40440">MKHQIKLITFASIVSVSLVGCGKILYKLRTEKKCDPNNIEKGIYGGCEITPEVENKLLELNSSVLINTSFYGASFGNTCTGNFISENIILTAGHCITKKDKADNNLPIMQIAIENEKKVHTHYMEKTIKNPTYVVHPHYKANAKYVEETKSDKNTAQSKNVEEKGNPFSSDDFADLALIYSPISATELNAKIIRLSESTKKIERVYFVGYGQLSNIDDLSNIKEKRWGTAFITQSVNKDLNSTIFKDQNKKVWHINDFWYTYFANKYISGQYKTKTPAESFLVTIGLQNEEGVCSGDSGGVIFIKRDNEFLGAGVVHASSGKCSDKVSYNMKIGAYKDWILSESAEIGQLKNNLQKINFVP</sequence>
<reference evidence="3 4" key="1">
    <citation type="submission" date="2018-12" db="EMBL/GenBank/DDBJ databases">
        <title>Rubrispira sanarue gen. nov., sp., nov., a member of the order Silvanigrellales, isolated from a brackish lake in Hamamatsu Japan.</title>
        <authorList>
            <person name="Maejima Y."/>
            <person name="Iino T."/>
            <person name="Muraguchi Y."/>
            <person name="Fukuda K."/>
            <person name="Nojiri H."/>
            <person name="Ohkuma M."/>
            <person name="Moriuchi R."/>
            <person name="Dohra H."/>
            <person name="Kimbara K."/>
            <person name="Shintani M."/>
        </authorList>
    </citation>
    <scope>NUCLEOTIDE SEQUENCE [LARGE SCALE GENOMIC DNA]</scope>
    <source>
        <strain evidence="3 4">RF1110005</strain>
    </source>
</reference>
<dbReference type="GO" id="GO:0006508">
    <property type="term" value="P:proteolysis"/>
    <property type="evidence" value="ECO:0007669"/>
    <property type="project" value="UniProtKB-KW"/>
</dbReference>
<evidence type="ECO:0000313" key="3">
    <source>
        <dbReference type="EMBL" id="BBH53246.1"/>
    </source>
</evidence>
<dbReference type="RefSeq" id="WP_130608702.1">
    <property type="nucleotide sequence ID" value="NZ_AP019368.1"/>
</dbReference>
<keyword evidence="4" id="KW-1185">Reference proteome</keyword>
<proteinExistence type="predicted"/>
<dbReference type="InterPro" id="IPR043504">
    <property type="entry name" value="Peptidase_S1_PA_chymotrypsin"/>
</dbReference>
<protein>
    <recommendedName>
        <fullName evidence="2">Peptidase S1 domain-containing protein</fullName>
    </recommendedName>
</protein>
<dbReference type="PROSITE" id="PS50240">
    <property type="entry name" value="TRYPSIN_DOM"/>
    <property type="match status" value="1"/>
</dbReference>
<dbReference type="PANTHER" id="PTHR24260">
    <property type="match status" value="1"/>
</dbReference>
<dbReference type="Gene3D" id="2.40.10.10">
    <property type="entry name" value="Trypsin-like serine proteases"/>
    <property type="match status" value="1"/>
</dbReference>
<dbReference type="PROSITE" id="PS51257">
    <property type="entry name" value="PROKAR_LIPOPROTEIN"/>
    <property type="match status" value="1"/>
</dbReference>
<dbReference type="InterPro" id="IPR033116">
    <property type="entry name" value="TRYPSIN_SER"/>
</dbReference>
<dbReference type="InterPro" id="IPR018114">
    <property type="entry name" value="TRYPSIN_HIS"/>
</dbReference>
<dbReference type="GO" id="GO:0004252">
    <property type="term" value="F:serine-type endopeptidase activity"/>
    <property type="evidence" value="ECO:0007669"/>
    <property type="project" value="InterPro"/>
</dbReference>
<accession>A0A4P2VJD1</accession>
<name>A0A4P2VJD1_FLUSA</name>
<dbReference type="InterPro" id="IPR001254">
    <property type="entry name" value="Trypsin_dom"/>
</dbReference>
<dbReference type="PROSITE" id="PS00135">
    <property type="entry name" value="TRYPSIN_SER"/>
    <property type="match status" value="1"/>
</dbReference>
<evidence type="ECO:0000256" key="1">
    <source>
        <dbReference type="RuleBase" id="RU363034"/>
    </source>
</evidence>
<gene>
    <name evidence="3" type="ORF">JCM31447_16890</name>
</gene>
<dbReference type="SMART" id="SM00020">
    <property type="entry name" value="Tryp_SPc"/>
    <property type="match status" value="1"/>
</dbReference>
<keyword evidence="1" id="KW-0378">Hydrolase</keyword>
<dbReference type="Proteomes" id="UP000291236">
    <property type="component" value="Chromosome"/>
</dbReference>
<evidence type="ECO:0000313" key="4">
    <source>
        <dbReference type="Proteomes" id="UP000291236"/>
    </source>
</evidence>
<dbReference type="PANTHER" id="PTHR24260:SF136">
    <property type="entry name" value="GH08193P-RELATED"/>
    <property type="match status" value="1"/>
</dbReference>
<dbReference type="SUPFAM" id="SSF50494">
    <property type="entry name" value="Trypsin-like serine proteases"/>
    <property type="match status" value="1"/>
</dbReference>
<feature type="domain" description="Peptidase S1" evidence="2">
    <location>
        <begin position="43"/>
        <end position="345"/>
    </location>
</feature>
<evidence type="ECO:0000259" key="2">
    <source>
        <dbReference type="PROSITE" id="PS50240"/>
    </source>
</evidence>
<keyword evidence="1" id="KW-0645">Protease</keyword>
<dbReference type="AlphaFoldDB" id="A0A4P2VJD1"/>
<dbReference type="KEGG" id="sbf:JCM31447_16890"/>
<dbReference type="Pfam" id="PF00089">
    <property type="entry name" value="Trypsin"/>
    <property type="match status" value="1"/>
</dbReference>
<dbReference type="InterPro" id="IPR051333">
    <property type="entry name" value="CLIP_Serine_Protease"/>
</dbReference>
<dbReference type="InterPro" id="IPR009003">
    <property type="entry name" value="Peptidase_S1_PA"/>
</dbReference>
<dbReference type="EMBL" id="AP019368">
    <property type="protein sequence ID" value="BBH53246.1"/>
    <property type="molecule type" value="Genomic_DNA"/>
</dbReference>
<dbReference type="OrthoDB" id="5290463at2"/>